<evidence type="ECO:0000256" key="7">
    <source>
        <dbReference type="SAM" id="Phobius"/>
    </source>
</evidence>
<feature type="transmembrane region" description="Helical" evidence="7">
    <location>
        <begin position="222"/>
        <end position="241"/>
    </location>
</feature>
<evidence type="ECO:0000313" key="9">
    <source>
        <dbReference type="Proteomes" id="UP001333818"/>
    </source>
</evidence>
<name>A0AAW9Q6C5_9CYAN</name>
<evidence type="ECO:0000256" key="4">
    <source>
        <dbReference type="ARBA" id="ARBA00022989"/>
    </source>
</evidence>
<keyword evidence="5 7" id="KW-0472">Membrane</keyword>
<evidence type="ECO:0000256" key="2">
    <source>
        <dbReference type="ARBA" id="ARBA00008034"/>
    </source>
</evidence>
<keyword evidence="9" id="KW-1185">Reference proteome</keyword>
<dbReference type="GO" id="GO:0043190">
    <property type="term" value="C:ATP-binding cassette (ABC) transporter complex"/>
    <property type="evidence" value="ECO:0007669"/>
    <property type="project" value="InterPro"/>
</dbReference>
<dbReference type="GO" id="GO:0010043">
    <property type="term" value="P:response to zinc ion"/>
    <property type="evidence" value="ECO:0007669"/>
    <property type="project" value="TreeGrafter"/>
</dbReference>
<evidence type="ECO:0000313" key="8">
    <source>
        <dbReference type="EMBL" id="MEE3718785.1"/>
    </source>
</evidence>
<dbReference type="RefSeq" id="WP_330485221.1">
    <property type="nucleotide sequence ID" value="NZ_JAZBJZ010000093.1"/>
</dbReference>
<dbReference type="FunFam" id="1.10.3470.10:FF:000003">
    <property type="entry name" value="Iron ABC transporter permease SitD"/>
    <property type="match status" value="1"/>
</dbReference>
<dbReference type="Pfam" id="PF00950">
    <property type="entry name" value="ABC-3"/>
    <property type="match status" value="1"/>
</dbReference>
<dbReference type="AlphaFoldDB" id="A0AAW9Q6C5"/>
<feature type="transmembrane region" description="Helical" evidence="7">
    <location>
        <begin position="57"/>
        <end position="82"/>
    </location>
</feature>
<dbReference type="GO" id="GO:0071281">
    <property type="term" value="P:cellular response to iron ion"/>
    <property type="evidence" value="ECO:0007669"/>
    <property type="project" value="UniProtKB-ARBA"/>
</dbReference>
<evidence type="ECO:0000256" key="5">
    <source>
        <dbReference type="ARBA" id="ARBA00023136"/>
    </source>
</evidence>
<dbReference type="SUPFAM" id="SSF81345">
    <property type="entry name" value="ABC transporter involved in vitamin B12 uptake, BtuC"/>
    <property type="match status" value="1"/>
</dbReference>
<dbReference type="InterPro" id="IPR001626">
    <property type="entry name" value="ABC_TroCD"/>
</dbReference>
<reference evidence="8" key="1">
    <citation type="submission" date="2024-01" db="EMBL/GenBank/DDBJ databases">
        <title>Bank of Algae and Cyanobacteria of the Azores (BACA) strain genomes.</title>
        <authorList>
            <person name="Luz R."/>
            <person name="Cordeiro R."/>
            <person name="Fonseca A."/>
            <person name="Goncalves V."/>
        </authorList>
    </citation>
    <scope>NUCLEOTIDE SEQUENCE</scope>
    <source>
        <strain evidence="8">BACA0141</strain>
    </source>
</reference>
<dbReference type="Gene3D" id="1.10.3470.10">
    <property type="entry name" value="ABC transporter involved in vitamin B12 uptake, BtuC"/>
    <property type="match status" value="1"/>
</dbReference>
<keyword evidence="6" id="KW-0813">Transport</keyword>
<evidence type="ECO:0000256" key="6">
    <source>
        <dbReference type="RuleBase" id="RU003943"/>
    </source>
</evidence>
<evidence type="ECO:0000256" key="3">
    <source>
        <dbReference type="ARBA" id="ARBA00022692"/>
    </source>
</evidence>
<dbReference type="CDD" id="cd06550">
    <property type="entry name" value="TM_ABC_iron-siderophores_like"/>
    <property type="match status" value="1"/>
</dbReference>
<feature type="transmembrane region" description="Helical" evidence="7">
    <location>
        <begin position="135"/>
        <end position="156"/>
    </location>
</feature>
<feature type="transmembrane region" description="Helical" evidence="7">
    <location>
        <begin position="94"/>
        <end position="115"/>
    </location>
</feature>
<feature type="transmembrane region" description="Helical" evidence="7">
    <location>
        <begin position="195"/>
        <end position="215"/>
    </location>
</feature>
<protein>
    <submittedName>
        <fullName evidence="8">Metal ABC transporter permease</fullName>
    </submittedName>
</protein>
<dbReference type="Proteomes" id="UP001333818">
    <property type="component" value="Unassembled WGS sequence"/>
</dbReference>
<accession>A0AAW9Q6C5</accession>
<keyword evidence="4 7" id="KW-1133">Transmembrane helix</keyword>
<organism evidence="8 9">
    <name type="scientific">Tumidithrix elongata BACA0141</name>
    <dbReference type="NCBI Taxonomy" id="2716417"/>
    <lineage>
        <taxon>Bacteria</taxon>
        <taxon>Bacillati</taxon>
        <taxon>Cyanobacteriota</taxon>
        <taxon>Cyanophyceae</taxon>
        <taxon>Pseudanabaenales</taxon>
        <taxon>Pseudanabaenaceae</taxon>
        <taxon>Tumidithrix</taxon>
        <taxon>Tumidithrix elongata</taxon>
    </lineage>
</organism>
<gene>
    <name evidence="8" type="ORF">V2H45_18745</name>
</gene>
<sequence length="298" mass="32306">MWEKLLEPLSYGFMQNALVIGILIGILCPIVGTYLIVQRMSLLGDVMAHSVLPGLAIAFYLRVNILIGAFVSGIISAFLIAWIRTQTRVKVDAAMALIFSSFFALGVMLITLLRNKLDLDSFLFGDILGATVEDVWRTAIITAIVLALIKLFYRVLLYYTFDPLGAQAIGLPTGFIYLGLMSAITLTIIASMQTVGVVLVVAMLIGPGITAYLLVKQLHHMMLLGAGIGAISSIVGLYISYYSNTPSGPAIVLVSFSLFILALMFSPSQGILTRPEIGSRSNKTLQSLRAIIKNSLRI</sequence>
<dbReference type="InterPro" id="IPR037294">
    <property type="entry name" value="ABC_BtuC-like"/>
</dbReference>
<dbReference type="PANTHER" id="PTHR30477">
    <property type="entry name" value="ABC-TRANSPORTER METAL-BINDING PROTEIN"/>
    <property type="match status" value="1"/>
</dbReference>
<dbReference type="EMBL" id="JAZBJZ010000093">
    <property type="protein sequence ID" value="MEE3718785.1"/>
    <property type="molecule type" value="Genomic_DNA"/>
</dbReference>
<dbReference type="GO" id="GO:0055085">
    <property type="term" value="P:transmembrane transport"/>
    <property type="evidence" value="ECO:0007669"/>
    <property type="project" value="InterPro"/>
</dbReference>
<feature type="transmembrane region" description="Helical" evidence="7">
    <location>
        <begin position="247"/>
        <end position="265"/>
    </location>
</feature>
<evidence type="ECO:0000256" key="1">
    <source>
        <dbReference type="ARBA" id="ARBA00004141"/>
    </source>
</evidence>
<feature type="transmembrane region" description="Helical" evidence="7">
    <location>
        <begin position="168"/>
        <end position="189"/>
    </location>
</feature>
<keyword evidence="3 6" id="KW-0812">Transmembrane</keyword>
<comment type="similarity">
    <text evidence="2 6">Belongs to the ABC-3 integral membrane protein family.</text>
</comment>
<proteinExistence type="inferred from homology"/>
<feature type="transmembrane region" description="Helical" evidence="7">
    <location>
        <begin position="12"/>
        <end position="37"/>
    </location>
</feature>
<dbReference type="PANTHER" id="PTHR30477:SF13">
    <property type="entry name" value="IRON TRANSPORT SYSTEM MEMBRANE PROTEIN HI_0360-RELATED"/>
    <property type="match status" value="1"/>
</dbReference>
<comment type="caution">
    <text evidence="8">The sequence shown here is derived from an EMBL/GenBank/DDBJ whole genome shotgun (WGS) entry which is preliminary data.</text>
</comment>
<comment type="subcellular location">
    <subcellularLocation>
        <location evidence="6">Cell membrane</location>
        <topology evidence="6">Multi-pass membrane protein</topology>
    </subcellularLocation>
    <subcellularLocation>
        <location evidence="1">Membrane</location>
        <topology evidence="1">Multi-pass membrane protein</topology>
    </subcellularLocation>
</comment>